<evidence type="ECO:0000256" key="1">
    <source>
        <dbReference type="ARBA" id="ARBA00006484"/>
    </source>
</evidence>
<organism evidence="4 5">
    <name type="scientific">Mesorhizobium neociceri</name>
    <dbReference type="NCBI Taxonomy" id="1307853"/>
    <lineage>
        <taxon>Bacteria</taxon>
        <taxon>Pseudomonadati</taxon>
        <taxon>Pseudomonadota</taxon>
        <taxon>Alphaproteobacteria</taxon>
        <taxon>Hyphomicrobiales</taxon>
        <taxon>Phyllobacteriaceae</taxon>
        <taxon>Mesorhizobium</taxon>
    </lineage>
</organism>
<comment type="caution">
    <text evidence="4">The sequence shown here is derived from an EMBL/GenBank/DDBJ whole genome shotgun (WGS) entry which is preliminary data.</text>
</comment>
<dbReference type="RefSeq" id="WP_181057428.1">
    <property type="nucleotide sequence ID" value="NZ_JACDTY010000004.1"/>
</dbReference>
<dbReference type="InterPro" id="IPR020904">
    <property type="entry name" value="Sc_DH/Rdtase_CS"/>
</dbReference>
<dbReference type="AlphaFoldDB" id="A0A838B3V9"/>
<dbReference type="Pfam" id="PF13561">
    <property type="entry name" value="adh_short_C2"/>
    <property type="match status" value="1"/>
</dbReference>
<dbReference type="PANTHER" id="PTHR43669:SF3">
    <property type="entry name" value="ALCOHOL DEHYDROGENASE, PUTATIVE (AFU_ORTHOLOGUE AFUA_3G03445)-RELATED"/>
    <property type="match status" value="1"/>
</dbReference>
<protein>
    <submittedName>
        <fullName evidence="4">3-ketoacyl-ACP reductase</fullName>
    </submittedName>
</protein>
<dbReference type="GO" id="GO:0016491">
    <property type="term" value="F:oxidoreductase activity"/>
    <property type="evidence" value="ECO:0007669"/>
    <property type="project" value="UniProtKB-KW"/>
</dbReference>
<dbReference type="PANTHER" id="PTHR43669">
    <property type="entry name" value="5-KETO-D-GLUCONATE 5-REDUCTASE"/>
    <property type="match status" value="1"/>
</dbReference>
<dbReference type="PRINTS" id="PR00081">
    <property type="entry name" value="GDHRDH"/>
</dbReference>
<keyword evidence="2" id="KW-0560">Oxidoreductase</keyword>
<proteinExistence type="inferred from homology"/>
<dbReference type="PROSITE" id="PS00061">
    <property type="entry name" value="ADH_SHORT"/>
    <property type="match status" value="1"/>
</dbReference>
<dbReference type="InterPro" id="IPR002347">
    <property type="entry name" value="SDR_fam"/>
</dbReference>
<dbReference type="Proteomes" id="UP000558284">
    <property type="component" value="Unassembled WGS sequence"/>
</dbReference>
<dbReference type="SUPFAM" id="SSF51735">
    <property type="entry name" value="NAD(P)-binding Rossmann-fold domains"/>
    <property type="match status" value="1"/>
</dbReference>
<comment type="similarity">
    <text evidence="1">Belongs to the short-chain dehydrogenases/reductases (SDR) family.</text>
</comment>
<sequence>MRLTRPAAIVTGGARGIGLACAEALADTGFDILIADLADQTLDELATDITARGAKFAYVRCDIANLDNHAALVDAATNAFGRIDCLVNNAGVGAVVRGDLLELKPENFDRALNINLRGTVFLSQAVAKAMLAAPGDHPKSIITITSVSAEMASPERSDYCVSKAGLSMWVKNLALRLAPENIGVFELRPGIIRTDMTAGVTAKYNALIDGGLVPAKRWGEASDIGAVVATLAAGKLGFSTGSIINVDGALSVPRL</sequence>
<keyword evidence="5" id="KW-1185">Reference proteome</keyword>
<accession>A0A838B3V9</accession>
<dbReference type="InterPro" id="IPR036291">
    <property type="entry name" value="NAD(P)-bd_dom_sf"/>
</dbReference>
<dbReference type="EMBL" id="JACDTY010000004">
    <property type="protein sequence ID" value="MBA1140767.1"/>
    <property type="molecule type" value="Genomic_DNA"/>
</dbReference>
<feature type="domain" description="Ketoreductase" evidence="3">
    <location>
        <begin position="6"/>
        <end position="188"/>
    </location>
</feature>
<dbReference type="Gene3D" id="3.40.50.720">
    <property type="entry name" value="NAD(P)-binding Rossmann-like Domain"/>
    <property type="match status" value="1"/>
</dbReference>
<gene>
    <name evidence="4" type="ORF">H0241_10935</name>
</gene>
<dbReference type="PRINTS" id="PR00080">
    <property type="entry name" value="SDRFAMILY"/>
</dbReference>
<evidence type="ECO:0000256" key="2">
    <source>
        <dbReference type="ARBA" id="ARBA00023002"/>
    </source>
</evidence>
<evidence type="ECO:0000259" key="3">
    <source>
        <dbReference type="SMART" id="SM00822"/>
    </source>
</evidence>
<evidence type="ECO:0000313" key="5">
    <source>
        <dbReference type="Proteomes" id="UP000558284"/>
    </source>
</evidence>
<name>A0A838B3V9_9HYPH</name>
<dbReference type="NCBIfam" id="NF009386">
    <property type="entry name" value="PRK12745.1"/>
    <property type="match status" value="1"/>
</dbReference>
<dbReference type="SMART" id="SM00822">
    <property type="entry name" value="PKS_KR"/>
    <property type="match status" value="1"/>
</dbReference>
<dbReference type="FunFam" id="3.40.50.720:FF:000084">
    <property type="entry name" value="Short-chain dehydrogenase reductase"/>
    <property type="match status" value="1"/>
</dbReference>
<evidence type="ECO:0000313" key="4">
    <source>
        <dbReference type="EMBL" id="MBA1140767.1"/>
    </source>
</evidence>
<dbReference type="InterPro" id="IPR057326">
    <property type="entry name" value="KR_dom"/>
</dbReference>
<reference evidence="4 5" key="1">
    <citation type="submission" date="2020-07" db="EMBL/GenBank/DDBJ databases">
        <title>Definition of the novel symbiovar canariense within Mesorhizobium novociceri, a new species of genus Mesorhizobium nodulating Cicer canariense in the Caldera de Taburiente National Park (La Palma, Canary Islands).</title>
        <authorList>
            <person name="Leon-Barrios M."/>
            <person name="Perez-Yepez J."/>
            <person name="Flores-Felix J.D."/>
            <person name="Ramirez-Baena M.H."/>
            <person name="Pulido-Suarez L."/>
            <person name="Igual J.M."/>
            <person name="Velazquez E."/>
            <person name="Peix A."/>
        </authorList>
    </citation>
    <scope>NUCLEOTIDE SEQUENCE [LARGE SCALE GENOMIC DNA]</scope>
    <source>
        <strain evidence="4 5">CCANP35</strain>
    </source>
</reference>